<gene>
    <name evidence="1" type="ORF">SFRICE_030644</name>
</gene>
<organism evidence="1">
    <name type="scientific">Spodoptera frugiperda</name>
    <name type="common">Fall armyworm</name>
    <dbReference type="NCBI Taxonomy" id="7108"/>
    <lineage>
        <taxon>Eukaryota</taxon>
        <taxon>Metazoa</taxon>
        <taxon>Ecdysozoa</taxon>
        <taxon>Arthropoda</taxon>
        <taxon>Hexapoda</taxon>
        <taxon>Insecta</taxon>
        <taxon>Pterygota</taxon>
        <taxon>Neoptera</taxon>
        <taxon>Endopterygota</taxon>
        <taxon>Lepidoptera</taxon>
        <taxon>Glossata</taxon>
        <taxon>Ditrysia</taxon>
        <taxon>Noctuoidea</taxon>
        <taxon>Noctuidae</taxon>
        <taxon>Amphipyrinae</taxon>
        <taxon>Spodoptera</taxon>
    </lineage>
</organism>
<proteinExistence type="predicted"/>
<protein>
    <submittedName>
        <fullName evidence="1">SFRICE_030644</fullName>
    </submittedName>
</protein>
<reference evidence="1" key="1">
    <citation type="submission" date="2016-07" db="EMBL/GenBank/DDBJ databases">
        <authorList>
            <person name="Bretaudeau A."/>
        </authorList>
    </citation>
    <scope>NUCLEOTIDE SEQUENCE</scope>
    <source>
        <strain evidence="1">Rice</strain>
        <tissue evidence="1">Whole body</tissue>
    </source>
</reference>
<sequence>MFHRDQRWVYRNWERSNQEVSDGRRPDDNATNTFWRNIWSVPVNHTKDDWICDVERRDEIVPEMEKVIITSSEVSSAACSVPNWKSPGPGCTTSSLNGSLYQAVLEDGSMPQFLTTGVTHLLHRSGSFPEPKSYRPIKCIPTDARHNHPYRCNFCKPGSTVDTTMKTPEH</sequence>
<evidence type="ECO:0000313" key="1">
    <source>
        <dbReference type="EMBL" id="SOQ56639.1"/>
    </source>
</evidence>
<dbReference type="EMBL" id="ODYU01011108">
    <property type="protein sequence ID" value="SOQ56639.1"/>
    <property type="molecule type" value="Genomic_DNA"/>
</dbReference>
<accession>A0A2H1WUA1</accession>
<dbReference type="AlphaFoldDB" id="A0A2H1WUA1"/>
<name>A0A2H1WUA1_SPOFR</name>